<evidence type="ECO:0000256" key="1">
    <source>
        <dbReference type="ARBA" id="ARBA00007401"/>
    </source>
</evidence>
<dbReference type="InterPro" id="IPR017853">
    <property type="entry name" value="GH"/>
</dbReference>
<reference evidence="3" key="2">
    <citation type="submission" date="2023-05" db="EMBL/GenBank/DDBJ databases">
        <authorList>
            <person name="Fouks B."/>
        </authorList>
    </citation>
    <scope>NUCLEOTIDE SEQUENCE</scope>
    <source>
        <strain evidence="3">Stay&amp;Tobe</strain>
        <tissue evidence="3">Testes</tissue>
    </source>
</reference>
<dbReference type="EMBL" id="JASPKZ010009512">
    <property type="protein sequence ID" value="KAJ9576671.1"/>
    <property type="molecule type" value="Genomic_DNA"/>
</dbReference>
<keyword evidence="4" id="KW-1185">Reference proteome</keyword>
<reference evidence="3" key="1">
    <citation type="journal article" date="2023" name="IScience">
        <title>Live-bearing cockroach genome reveals convergent evolutionary mechanisms linked to viviparity in insects and beyond.</title>
        <authorList>
            <person name="Fouks B."/>
            <person name="Harrison M.C."/>
            <person name="Mikhailova A.A."/>
            <person name="Marchal E."/>
            <person name="English S."/>
            <person name="Carruthers M."/>
            <person name="Jennings E.C."/>
            <person name="Chiamaka E.L."/>
            <person name="Frigard R.A."/>
            <person name="Pippel M."/>
            <person name="Attardo G.M."/>
            <person name="Benoit J.B."/>
            <person name="Bornberg-Bauer E."/>
            <person name="Tobe S.S."/>
        </authorList>
    </citation>
    <scope>NUCLEOTIDE SEQUENCE</scope>
    <source>
        <strain evidence="3">Stay&amp;Tobe</strain>
    </source>
</reference>
<comment type="caution">
    <text evidence="3">The sequence shown here is derived from an EMBL/GenBank/DDBJ whole genome shotgun (WGS) entry which is preliminary data.</text>
</comment>
<name>A0AAD8E4N3_DIPPU</name>
<evidence type="ECO:0000259" key="2">
    <source>
        <dbReference type="Pfam" id="PF02836"/>
    </source>
</evidence>
<dbReference type="Gene3D" id="3.20.20.80">
    <property type="entry name" value="Glycosidases"/>
    <property type="match status" value="1"/>
</dbReference>
<dbReference type="PANTHER" id="PTHR10066">
    <property type="entry name" value="BETA-GLUCURONIDASE"/>
    <property type="match status" value="1"/>
</dbReference>
<dbReference type="Proteomes" id="UP001233999">
    <property type="component" value="Unassembled WGS sequence"/>
</dbReference>
<accession>A0AAD8E4N3</accession>
<dbReference type="GO" id="GO:0019391">
    <property type="term" value="P:glucuronoside catabolic process"/>
    <property type="evidence" value="ECO:0007669"/>
    <property type="project" value="TreeGrafter"/>
</dbReference>
<feature type="non-terminal residue" evidence="3">
    <location>
        <position position="120"/>
    </location>
</feature>
<gene>
    <name evidence="3" type="ORF">L9F63_025435</name>
</gene>
<dbReference type="GO" id="GO:0005615">
    <property type="term" value="C:extracellular space"/>
    <property type="evidence" value="ECO:0007669"/>
    <property type="project" value="TreeGrafter"/>
</dbReference>
<dbReference type="GO" id="GO:0005975">
    <property type="term" value="P:carbohydrate metabolic process"/>
    <property type="evidence" value="ECO:0007669"/>
    <property type="project" value="InterPro"/>
</dbReference>
<evidence type="ECO:0000313" key="4">
    <source>
        <dbReference type="Proteomes" id="UP001233999"/>
    </source>
</evidence>
<dbReference type="GO" id="GO:0030246">
    <property type="term" value="F:carbohydrate binding"/>
    <property type="evidence" value="ECO:0007669"/>
    <property type="project" value="TreeGrafter"/>
</dbReference>
<feature type="domain" description="Glycoside hydrolase family 2 catalytic" evidence="2">
    <location>
        <begin position="2"/>
        <end position="95"/>
    </location>
</feature>
<dbReference type="GO" id="GO:0004566">
    <property type="term" value="F:beta-glucuronidase activity"/>
    <property type="evidence" value="ECO:0007669"/>
    <property type="project" value="TreeGrafter"/>
</dbReference>
<evidence type="ECO:0000313" key="3">
    <source>
        <dbReference type="EMBL" id="KAJ9576671.1"/>
    </source>
</evidence>
<sequence>MITEYGAGTMEGLHITTPDYIWSEEYQTDLFSRHFLAFDHLRSEGFFIGEMIWNFADFKTAQTFTRVGGNKKGIFTRNRQPKAAAHLTRRRYWALAQELDKASPPQDIDNYTVYEDLYEE</sequence>
<dbReference type="SUPFAM" id="SSF51445">
    <property type="entry name" value="(Trans)glycosidases"/>
    <property type="match status" value="1"/>
</dbReference>
<organism evidence="3 4">
    <name type="scientific">Diploptera punctata</name>
    <name type="common">Pacific beetle cockroach</name>
    <dbReference type="NCBI Taxonomy" id="6984"/>
    <lineage>
        <taxon>Eukaryota</taxon>
        <taxon>Metazoa</taxon>
        <taxon>Ecdysozoa</taxon>
        <taxon>Arthropoda</taxon>
        <taxon>Hexapoda</taxon>
        <taxon>Insecta</taxon>
        <taxon>Pterygota</taxon>
        <taxon>Neoptera</taxon>
        <taxon>Polyneoptera</taxon>
        <taxon>Dictyoptera</taxon>
        <taxon>Blattodea</taxon>
        <taxon>Blaberoidea</taxon>
        <taxon>Blaberidae</taxon>
        <taxon>Diplopterinae</taxon>
        <taxon>Diploptera</taxon>
    </lineage>
</organism>
<dbReference type="AlphaFoldDB" id="A0AAD8E4N3"/>
<proteinExistence type="inferred from homology"/>
<dbReference type="InterPro" id="IPR006103">
    <property type="entry name" value="Glyco_hydro_2_cat"/>
</dbReference>
<protein>
    <recommendedName>
        <fullName evidence="2">Glycoside hydrolase family 2 catalytic domain-containing protein</fullName>
    </recommendedName>
</protein>
<comment type="similarity">
    <text evidence="1">Belongs to the glycosyl hydrolase 2 family.</text>
</comment>
<dbReference type="PANTHER" id="PTHR10066:SF67">
    <property type="entry name" value="BETA-GLUCURONIDASE"/>
    <property type="match status" value="1"/>
</dbReference>
<dbReference type="Pfam" id="PF02836">
    <property type="entry name" value="Glyco_hydro_2_C"/>
    <property type="match status" value="1"/>
</dbReference>